<dbReference type="Pfam" id="PF00583">
    <property type="entry name" value="Acetyltransf_1"/>
    <property type="match status" value="1"/>
</dbReference>
<sequence length="182" mass="20770">MPLEIRVLEETDVPTFVSIMAAAMQPSPVGRAMHESTPYPTYLRFQKEKLFRTLHTPHIHHLKVVDTDNNAVLAYATWEFYENGRSDEQLKELEEPFEPGKEKDSLSGKVQRDWFAYLNGASRALGKMPHGFLSLIVTHPDHRRRGAASMLIRWGTDRADDSGLICFLESSESGRSLYKRHG</sequence>
<dbReference type="InterPro" id="IPR016181">
    <property type="entry name" value="Acyl_CoA_acyltransferase"/>
</dbReference>
<dbReference type="PANTHER" id="PTHR42791">
    <property type="entry name" value="GNAT FAMILY ACETYLTRANSFERASE"/>
    <property type="match status" value="1"/>
</dbReference>
<keyword evidence="3" id="KW-1185">Reference proteome</keyword>
<dbReference type="Proteomes" id="UP000572817">
    <property type="component" value="Unassembled WGS sequence"/>
</dbReference>
<dbReference type="PANTHER" id="PTHR42791:SF14">
    <property type="entry name" value="N-ACETYLTRANSFERASE DOMAIN-CONTAINING PROTEIN"/>
    <property type="match status" value="1"/>
</dbReference>
<evidence type="ECO:0000259" key="1">
    <source>
        <dbReference type="PROSITE" id="PS51186"/>
    </source>
</evidence>
<evidence type="ECO:0000313" key="2">
    <source>
        <dbReference type="EMBL" id="KAF4302139.1"/>
    </source>
</evidence>
<dbReference type="InterPro" id="IPR052523">
    <property type="entry name" value="Trichothecene_AcTrans"/>
</dbReference>
<reference evidence="2" key="1">
    <citation type="submission" date="2020-04" db="EMBL/GenBank/DDBJ databases">
        <title>Genome Assembly and Annotation of Botryosphaeria dothidea sdau 11-99, a Latent Pathogen of Apple Fruit Ring Rot in China.</title>
        <authorList>
            <person name="Yu C."/>
            <person name="Diao Y."/>
            <person name="Lu Q."/>
            <person name="Zhao J."/>
            <person name="Cui S."/>
            <person name="Peng C."/>
            <person name="He B."/>
            <person name="Liu H."/>
        </authorList>
    </citation>
    <scope>NUCLEOTIDE SEQUENCE [LARGE SCALE GENOMIC DNA]</scope>
    <source>
        <strain evidence="2">Sdau11-99</strain>
    </source>
</reference>
<dbReference type="InterPro" id="IPR000182">
    <property type="entry name" value="GNAT_dom"/>
</dbReference>
<dbReference type="CDD" id="cd04301">
    <property type="entry name" value="NAT_SF"/>
    <property type="match status" value="1"/>
</dbReference>
<dbReference type="OrthoDB" id="2115692at2759"/>
<proteinExistence type="predicted"/>
<protein>
    <submittedName>
        <fullName evidence="2">Gnat family protein</fullName>
    </submittedName>
</protein>
<dbReference type="PROSITE" id="PS51186">
    <property type="entry name" value="GNAT"/>
    <property type="match status" value="1"/>
</dbReference>
<dbReference type="EMBL" id="WWBZ02000073">
    <property type="protein sequence ID" value="KAF4302139.1"/>
    <property type="molecule type" value="Genomic_DNA"/>
</dbReference>
<gene>
    <name evidence="2" type="ORF">GTA08_BOTSDO09564</name>
</gene>
<comment type="caution">
    <text evidence="2">The sequence shown here is derived from an EMBL/GenBank/DDBJ whole genome shotgun (WGS) entry which is preliminary data.</text>
</comment>
<dbReference type="Gene3D" id="3.40.630.30">
    <property type="match status" value="1"/>
</dbReference>
<evidence type="ECO:0000313" key="3">
    <source>
        <dbReference type="Proteomes" id="UP000572817"/>
    </source>
</evidence>
<organism evidence="2 3">
    <name type="scientific">Botryosphaeria dothidea</name>
    <dbReference type="NCBI Taxonomy" id="55169"/>
    <lineage>
        <taxon>Eukaryota</taxon>
        <taxon>Fungi</taxon>
        <taxon>Dikarya</taxon>
        <taxon>Ascomycota</taxon>
        <taxon>Pezizomycotina</taxon>
        <taxon>Dothideomycetes</taxon>
        <taxon>Dothideomycetes incertae sedis</taxon>
        <taxon>Botryosphaeriales</taxon>
        <taxon>Botryosphaeriaceae</taxon>
        <taxon>Botryosphaeria</taxon>
    </lineage>
</organism>
<feature type="domain" description="N-acetyltransferase" evidence="1">
    <location>
        <begin position="57"/>
        <end position="182"/>
    </location>
</feature>
<name>A0A8H4MX33_9PEZI</name>
<accession>A0A8H4MX33</accession>
<dbReference type="SUPFAM" id="SSF55729">
    <property type="entry name" value="Acyl-CoA N-acyltransferases (Nat)"/>
    <property type="match status" value="1"/>
</dbReference>
<dbReference type="AlphaFoldDB" id="A0A8H4MX33"/>
<dbReference type="GO" id="GO:0016747">
    <property type="term" value="F:acyltransferase activity, transferring groups other than amino-acyl groups"/>
    <property type="evidence" value="ECO:0007669"/>
    <property type="project" value="InterPro"/>
</dbReference>